<feature type="transmembrane region" description="Helical" evidence="1">
    <location>
        <begin position="6"/>
        <end position="27"/>
    </location>
</feature>
<dbReference type="EMBL" id="BMKO01000003">
    <property type="protein sequence ID" value="GGE75969.1"/>
    <property type="molecule type" value="Genomic_DNA"/>
</dbReference>
<keyword evidence="1" id="KW-0472">Membrane</keyword>
<reference evidence="3" key="1">
    <citation type="journal article" date="2019" name="Int. J. Syst. Evol. Microbiol.">
        <title>The Global Catalogue of Microorganisms (GCM) 10K type strain sequencing project: providing services to taxonomists for standard genome sequencing and annotation.</title>
        <authorList>
            <consortium name="The Broad Institute Genomics Platform"/>
            <consortium name="The Broad Institute Genome Sequencing Center for Infectious Disease"/>
            <person name="Wu L."/>
            <person name="Ma J."/>
        </authorList>
    </citation>
    <scope>NUCLEOTIDE SEQUENCE [LARGE SCALE GENOMIC DNA]</scope>
    <source>
        <strain evidence="3">CGMCC 1.16033</strain>
    </source>
</reference>
<evidence type="ECO:0000256" key="1">
    <source>
        <dbReference type="SAM" id="Phobius"/>
    </source>
</evidence>
<protein>
    <recommendedName>
        <fullName evidence="4">Phage shock protein B</fullName>
    </recommendedName>
</protein>
<keyword evidence="3" id="KW-1185">Reference proteome</keyword>
<comment type="caution">
    <text evidence="2">The sequence shown here is derived from an EMBL/GenBank/DDBJ whole genome shotgun (WGS) entry which is preliminary data.</text>
</comment>
<evidence type="ECO:0000313" key="3">
    <source>
        <dbReference type="Proteomes" id="UP000606498"/>
    </source>
</evidence>
<keyword evidence="1" id="KW-1133">Transmembrane helix</keyword>
<sequence>MSIGLLDFVSVLLAVLSIIVAIVVPVARHHTKQMELIREAIEQNRQQMHEFKALVHEHYSKKQDLELWAQRIDERIDQGFAHIKEILELKTRRHP</sequence>
<proteinExistence type="predicted"/>
<gene>
    <name evidence="2" type="ORF">GCM10011520_15630</name>
</gene>
<keyword evidence="1" id="KW-0812">Transmembrane</keyword>
<name>A0ABQ1T1I3_9GAMM</name>
<evidence type="ECO:0008006" key="4">
    <source>
        <dbReference type="Google" id="ProtNLM"/>
    </source>
</evidence>
<evidence type="ECO:0000313" key="2">
    <source>
        <dbReference type="EMBL" id="GGE75969.1"/>
    </source>
</evidence>
<accession>A0ABQ1T1I3</accession>
<organism evidence="2 3">
    <name type="scientific">Shewanella carassii</name>
    <dbReference type="NCBI Taxonomy" id="1987584"/>
    <lineage>
        <taxon>Bacteria</taxon>
        <taxon>Pseudomonadati</taxon>
        <taxon>Pseudomonadota</taxon>
        <taxon>Gammaproteobacteria</taxon>
        <taxon>Alteromonadales</taxon>
        <taxon>Shewanellaceae</taxon>
        <taxon>Shewanella</taxon>
    </lineage>
</organism>
<dbReference type="RefSeq" id="WP_045284073.1">
    <property type="nucleotide sequence ID" value="NZ_BMKO01000003.1"/>
</dbReference>
<dbReference type="Proteomes" id="UP000606498">
    <property type="component" value="Unassembled WGS sequence"/>
</dbReference>